<evidence type="ECO:0008006" key="3">
    <source>
        <dbReference type="Google" id="ProtNLM"/>
    </source>
</evidence>
<dbReference type="AlphaFoldDB" id="A0A9D4SQG9"/>
<dbReference type="SUPFAM" id="SSF51735">
    <property type="entry name" value="NAD(P)-binding Rossmann-fold domains"/>
    <property type="match status" value="1"/>
</dbReference>
<keyword evidence="2" id="KW-1185">Reference proteome</keyword>
<reference evidence="1" key="2">
    <citation type="submission" date="2021-09" db="EMBL/GenBank/DDBJ databases">
        <authorList>
            <person name="Jia N."/>
            <person name="Wang J."/>
            <person name="Shi W."/>
            <person name="Du L."/>
            <person name="Sun Y."/>
            <person name="Zhan W."/>
            <person name="Jiang J."/>
            <person name="Wang Q."/>
            <person name="Zhang B."/>
            <person name="Ji P."/>
            <person name="Sakyi L.B."/>
            <person name="Cui X."/>
            <person name="Yuan T."/>
            <person name="Jiang B."/>
            <person name="Yang W."/>
            <person name="Lam T.T.-Y."/>
            <person name="Chang Q."/>
            <person name="Ding S."/>
            <person name="Wang X."/>
            <person name="Zhu J."/>
            <person name="Ruan X."/>
            <person name="Zhao L."/>
            <person name="Wei J."/>
            <person name="Que T."/>
            <person name="Du C."/>
            <person name="Cheng J."/>
            <person name="Dai P."/>
            <person name="Han X."/>
            <person name="Huang E."/>
            <person name="Gao Y."/>
            <person name="Liu J."/>
            <person name="Shao H."/>
            <person name="Ye R."/>
            <person name="Li L."/>
            <person name="Wei W."/>
            <person name="Wang X."/>
            <person name="Wang C."/>
            <person name="Huo Q."/>
            <person name="Li W."/>
            <person name="Guo W."/>
            <person name="Chen H."/>
            <person name="Chen S."/>
            <person name="Zhou L."/>
            <person name="Zhou L."/>
            <person name="Ni X."/>
            <person name="Tian J."/>
            <person name="Zhou Y."/>
            <person name="Sheng Y."/>
            <person name="Liu T."/>
            <person name="Pan Y."/>
            <person name="Xia L."/>
            <person name="Li J."/>
            <person name="Zhao F."/>
            <person name="Cao W."/>
        </authorList>
    </citation>
    <scope>NUCLEOTIDE SEQUENCE</scope>
    <source>
        <strain evidence="1">Rsan-2018</strain>
        <tissue evidence="1">Larvae</tissue>
    </source>
</reference>
<dbReference type="Pfam" id="PF00106">
    <property type="entry name" value="adh_short"/>
    <property type="match status" value="1"/>
</dbReference>
<protein>
    <recommendedName>
        <fullName evidence="3">Corticosteroid 11-beta-dehydrogenase</fullName>
    </recommendedName>
</protein>
<gene>
    <name evidence="1" type="ORF">HPB52_008129</name>
</gene>
<dbReference type="PRINTS" id="PR00081">
    <property type="entry name" value="GDHRDH"/>
</dbReference>
<dbReference type="VEuPathDB" id="VectorBase:RSAN_039526"/>
<dbReference type="Gene3D" id="3.40.50.720">
    <property type="entry name" value="NAD(P)-binding Rossmann-like Domain"/>
    <property type="match status" value="1"/>
</dbReference>
<dbReference type="InterPro" id="IPR002347">
    <property type="entry name" value="SDR_fam"/>
</dbReference>
<evidence type="ECO:0000313" key="1">
    <source>
        <dbReference type="EMBL" id="KAH7939187.1"/>
    </source>
</evidence>
<dbReference type="EMBL" id="JABSTV010001254">
    <property type="protein sequence ID" value="KAH7939187.1"/>
    <property type="molecule type" value="Genomic_DNA"/>
</dbReference>
<comment type="caution">
    <text evidence="1">The sequence shown here is derived from an EMBL/GenBank/DDBJ whole genome shotgun (WGS) entry which is preliminary data.</text>
</comment>
<sequence length="278" mass="30780">MLAKQLAEEGYFVYAGCLNENSESSKLLGSFTNIRVLQMDVTKEDEVARAFQIVVETLDGRKLWAVVANAGVGSMGYIEWQPLSRVRSVFDVNTFGVLSVSATFLPLLKKAGGRLVLVSSILGRVTLPECLAYCMTKSACATLADGLRRQYLNRGVHVCTVEPTAYRTAIMDHVKMEETYDRDMELLPEGIRSAINHRSVARSKLTAAALHSFITRDNVQEAVDAMKSAVRERLPRASYKPGGLRDAAIRLFFDTTPTDIVDEAVEVARRLAILTWKS</sequence>
<dbReference type="PANTHER" id="PTHR43313">
    <property type="entry name" value="SHORT-CHAIN DEHYDROGENASE/REDUCTASE FAMILY 9C"/>
    <property type="match status" value="1"/>
</dbReference>
<evidence type="ECO:0000313" key="2">
    <source>
        <dbReference type="Proteomes" id="UP000821837"/>
    </source>
</evidence>
<proteinExistence type="predicted"/>
<reference evidence="1" key="1">
    <citation type="journal article" date="2020" name="Cell">
        <title>Large-Scale Comparative Analyses of Tick Genomes Elucidate Their Genetic Diversity and Vector Capacities.</title>
        <authorList>
            <consortium name="Tick Genome and Microbiome Consortium (TIGMIC)"/>
            <person name="Jia N."/>
            <person name="Wang J."/>
            <person name="Shi W."/>
            <person name="Du L."/>
            <person name="Sun Y."/>
            <person name="Zhan W."/>
            <person name="Jiang J.F."/>
            <person name="Wang Q."/>
            <person name="Zhang B."/>
            <person name="Ji P."/>
            <person name="Bell-Sakyi L."/>
            <person name="Cui X.M."/>
            <person name="Yuan T.T."/>
            <person name="Jiang B.G."/>
            <person name="Yang W.F."/>
            <person name="Lam T.T."/>
            <person name="Chang Q.C."/>
            <person name="Ding S.J."/>
            <person name="Wang X.J."/>
            <person name="Zhu J.G."/>
            <person name="Ruan X.D."/>
            <person name="Zhao L."/>
            <person name="Wei J.T."/>
            <person name="Ye R.Z."/>
            <person name="Que T.C."/>
            <person name="Du C.H."/>
            <person name="Zhou Y.H."/>
            <person name="Cheng J.X."/>
            <person name="Dai P.F."/>
            <person name="Guo W.B."/>
            <person name="Han X.H."/>
            <person name="Huang E.J."/>
            <person name="Li L.F."/>
            <person name="Wei W."/>
            <person name="Gao Y.C."/>
            <person name="Liu J.Z."/>
            <person name="Shao H.Z."/>
            <person name="Wang X."/>
            <person name="Wang C.C."/>
            <person name="Yang T.C."/>
            <person name="Huo Q.B."/>
            <person name="Li W."/>
            <person name="Chen H.Y."/>
            <person name="Chen S.E."/>
            <person name="Zhou L.G."/>
            <person name="Ni X.B."/>
            <person name="Tian J.H."/>
            <person name="Sheng Y."/>
            <person name="Liu T."/>
            <person name="Pan Y.S."/>
            <person name="Xia L.Y."/>
            <person name="Li J."/>
            <person name="Zhao F."/>
            <person name="Cao W.C."/>
        </authorList>
    </citation>
    <scope>NUCLEOTIDE SEQUENCE</scope>
    <source>
        <strain evidence="1">Rsan-2018</strain>
    </source>
</reference>
<name>A0A9D4SQG9_RHISA</name>
<organism evidence="1 2">
    <name type="scientific">Rhipicephalus sanguineus</name>
    <name type="common">Brown dog tick</name>
    <name type="synonym">Ixodes sanguineus</name>
    <dbReference type="NCBI Taxonomy" id="34632"/>
    <lineage>
        <taxon>Eukaryota</taxon>
        <taxon>Metazoa</taxon>
        <taxon>Ecdysozoa</taxon>
        <taxon>Arthropoda</taxon>
        <taxon>Chelicerata</taxon>
        <taxon>Arachnida</taxon>
        <taxon>Acari</taxon>
        <taxon>Parasitiformes</taxon>
        <taxon>Ixodida</taxon>
        <taxon>Ixodoidea</taxon>
        <taxon>Ixodidae</taxon>
        <taxon>Rhipicephalinae</taxon>
        <taxon>Rhipicephalus</taxon>
        <taxon>Rhipicephalus</taxon>
    </lineage>
</organism>
<dbReference type="InterPro" id="IPR036291">
    <property type="entry name" value="NAD(P)-bd_dom_sf"/>
</dbReference>
<accession>A0A9D4SQG9</accession>
<dbReference type="PANTHER" id="PTHR43313:SF36">
    <property type="entry name" value="D-BETA-HYDROXYBUTYRATE DEHYDROGENASE, MITOCHONDRIAL"/>
    <property type="match status" value="1"/>
</dbReference>
<dbReference type="Proteomes" id="UP000821837">
    <property type="component" value="Chromosome 8"/>
</dbReference>